<dbReference type="PANTHER" id="PTHR30349">
    <property type="entry name" value="PHAGE INTEGRASE-RELATED"/>
    <property type="match status" value="1"/>
</dbReference>
<dbReference type="Gene3D" id="1.10.443.10">
    <property type="entry name" value="Intergrase catalytic core"/>
    <property type="match status" value="1"/>
</dbReference>
<keyword evidence="3 5" id="KW-0238">DNA-binding</keyword>
<dbReference type="Pfam" id="PF13102">
    <property type="entry name" value="Phage_int_SAM_5"/>
    <property type="match status" value="1"/>
</dbReference>
<dbReference type="Pfam" id="PF00589">
    <property type="entry name" value="Phage_integrase"/>
    <property type="match status" value="1"/>
</dbReference>
<dbReference type="PANTHER" id="PTHR30349:SF64">
    <property type="entry name" value="PROPHAGE INTEGRASE INTD-RELATED"/>
    <property type="match status" value="1"/>
</dbReference>
<feature type="domain" description="Tyr recombinase" evidence="6">
    <location>
        <begin position="214"/>
        <end position="388"/>
    </location>
</feature>
<dbReference type="InterPro" id="IPR013762">
    <property type="entry name" value="Integrase-like_cat_sf"/>
</dbReference>
<evidence type="ECO:0000256" key="1">
    <source>
        <dbReference type="ARBA" id="ARBA00008857"/>
    </source>
</evidence>
<dbReference type="InterPro" id="IPR050090">
    <property type="entry name" value="Tyrosine_recombinase_XerCD"/>
</dbReference>
<dbReference type="InterPro" id="IPR011010">
    <property type="entry name" value="DNA_brk_join_enz"/>
</dbReference>
<dbReference type="Proteomes" id="UP000256405">
    <property type="component" value="Unassembled WGS sequence"/>
</dbReference>
<reference evidence="8 9" key="1">
    <citation type="submission" date="2018-08" db="EMBL/GenBank/DDBJ databases">
        <title>Genomic Encyclopedia of Archaeal and Bacterial Type Strains, Phase II (KMG-II): from individual species to whole genera.</title>
        <authorList>
            <person name="Goeker M."/>
        </authorList>
    </citation>
    <scope>NUCLEOTIDE SEQUENCE [LARGE SCALE GENOMIC DNA]</scope>
    <source>
        <strain evidence="8 9">DSM 15986</strain>
    </source>
</reference>
<dbReference type="GO" id="GO:0015074">
    <property type="term" value="P:DNA integration"/>
    <property type="evidence" value="ECO:0007669"/>
    <property type="project" value="UniProtKB-KW"/>
</dbReference>
<sequence length="394" mass="45898">MEFKGISFKFVHNPKALKNKKNEFFVQLRITIGRISKYYSIEEVPKVPIRYWSGKENRWVKESHSQGARINSFLISKLGKLNEFLVLSTTSGRILTFDLIKSQFFMKGEVNTLNQFYTKYIKERDFDSTRTRQAYLTTLDTLNEYNSSIPIISISESLINQFIEWERRTKDLKDVTIDKHLTHLKTIVKSLTRDGFLVRNPLENIQFKVRPEKADRTSLSNEEVAKLEKLVFSEKEAHLERTRDVFVFQCLTGLYYKDVQELHDEDILQIEDICLIQGKRTKNLQGYIVPISKRAMLLMTKHKLESDELVFHGLCAEPVFNRQLKVVGKKAGLHKSISNKVGRHTFTEIAIASGIPRSYVSKMLGHTKESTTQHYYDINPTHFINQFIDNSIFS</sequence>
<evidence type="ECO:0000256" key="5">
    <source>
        <dbReference type="PROSITE-ProRule" id="PRU01248"/>
    </source>
</evidence>
<keyword evidence="4" id="KW-0233">DNA recombination</keyword>
<evidence type="ECO:0000256" key="2">
    <source>
        <dbReference type="ARBA" id="ARBA00022908"/>
    </source>
</evidence>
<protein>
    <submittedName>
        <fullName evidence="8">Site-specific recombinase XerD</fullName>
    </submittedName>
</protein>
<comment type="similarity">
    <text evidence="1">Belongs to the 'phage' integrase family.</text>
</comment>
<proteinExistence type="inferred from homology"/>
<dbReference type="InterPro" id="IPR025269">
    <property type="entry name" value="SAM-like_dom"/>
</dbReference>
<comment type="caution">
    <text evidence="8">The sequence shown here is derived from an EMBL/GenBank/DDBJ whole genome shotgun (WGS) entry which is preliminary data.</text>
</comment>
<dbReference type="CDD" id="cd01185">
    <property type="entry name" value="INTN1_C_like"/>
    <property type="match status" value="1"/>
</dbReference>
<dbReference type="RefSeq" id="WP_086539304.1">
    <property type="nucleotide sequence ID" value="NZ_MSSW01000001.1"/>
</dbReference>
<feature type="domain" description="Core-binding (CB)" evidence="7">
    <location>
        <begin position="111"/>
        <end position="192"/>
    </location>
</feature>
<evidence type="ECO:0000256" key="3">
    <source>
        <dbReference type="ARBA" id="ARBA00023125"/>
    </source>
</evidence>
<dbReference type="AlphaFoldDB" id="A0A3E0E1P8"/>
<keyword evidence="2" id="KW-0229">DNA integration</keyword>
<evidence type="ECO:0000313" key="9">
    <source>
        <dbReference type="Proteomes" id="UP000256405"/>
    </source>
</evidence>
<dbReference type="OrthoDB" id="9806835at2"/>
<name>A0A3E0E1P8_9BACT</name>
<keyword evidence="9" id="KW-1185">Reference proteome</keyword>
<dbReference type="GO" id="GO:0003677">
    <property type="term" value="F:DNA binding"/>
    <property type="evidence" value="ECO:0007669"/>
    <property type="project" value="UniProtKB-UniRule"/>
</dbReference>
<evidence type="ECO:0000259" key="6">
    <source>
        <dbReference type="PROSITE" id="PS51898"/>
    </source>
</evidence>
<dbReference type="PROSITE" id="PS51898">
    <property type="entry name" value="TYR_RECOMBINASE"/>
    <property type="match status" value="1"/>
</dbReference>
<dbReference type="InterPro" id="IPR002104">
    <property type="entry name" value="Integrase_catalytic"/>
</dbReference>
<dbReference type="InterPro" id="IPR044068">
    <property type="entry name" value="CB"/>
</dbReference>
<dbReference type="GO" id="GO:0006310">
    <property type="term" value="P:DNA recombination"/>
    <property type="evidence" value="ECO:0007669"/>
    <property type="project" value="UniProtKB-KW"/>
</dbReference>
<evidence type="ECO:0000256" key="4">
    <source>
        <dbReference type="ARBA" id="ARBA00023172"/>
    </source>
</evidence>
<gene>
    <name evidence="8" type="ORF">C8N25_103220</name>
</gene>
<dbReference type="SUPFAM" id="SSF56349">
    <property type="entry name" value="DNA breaking-rejoining enzymes"/>
    <property type="match status" value="1"/>
</dbReference>
<dbReference type="EMBL" id="QUNF01000003">
    <property type="protein sequence ID" value="REG92141.1"/>
    <property type="molecule type" value="Genomic_DNA"/>
</dbReference>
<organism evidence="8 9">
    <name type="scientific">Algoriphagus antarcticus</name>
    <dbReference type="NCBI Taxonomy" id="238540"/>
    <lineage>
        <taxon>Bacteria</taxon>
        <taxon>Pseudomonadati</taxon>
        <taxon>Bacteroidota</taxon>
        <taxon>Cytophagia</taxon>
        <taxon>Cytophagales</taxon>
        <taxon>Cyclobacteriaceae</taxon>
        <taxon>Algoriphagus</taxon>
    </lineage>
</organism>
<accession>A0A3E0E1P8</accession>
<dbReference type="InterPro" id="IPR010998">
    <property type="entry name" value="Integrase_recombinase_N"/>
</dbReference>
<evidence type="ECO:0000313" key="8">
    <source>
        <dbReference type="EMBL" id="REG92141.1"/>
    </source>
</evidence>
<dbReference type="Gene3D" id="1.10.150.130">
    <property type="match status" value="1"/>
</dbReference>
<dbReference type="PROSITE" id="PS51900">
    <property type="entry name" value="CB"/>
    <property type="match status" value="1"/>
</dbReference>
<evidence type="ECO:0000259" key="7">
    <source>
        <dbReference type="PROSITE" id="PS51900"/>
    </source>
</evidence>